<reference evidence="20" key="2">
    <citation type="submission" date="2016-05" db="EMBL/GenBank/DDBJ databases">
        <authorList>
            <person name="Lavstsen T."/>
            <person name="Jespersen J.S."/>
        </authorList>
    </citation>
    <scope>NUCLEOTIDE SEQUENCE [LARGE SCALE GENOMIC DNA]</scope>
    <source>
        <strain evidence="20">U25</strain>
    </source>
</reference>
<dbReference type="GO" id="GO:0009398">
    <property type="term" value="P:FMN biosynthetic process"/>
    <property type="evidence" value="ECO:0007669"/>
    <property type="project" value="UniProtKB-UniPathway"/>
</dbReference>
<evidence type="ECO:0000259" key="18">
    <source>
        <dbReference type="Pfam" id="PF01982"/>
    </source>
</evidence>
<dbReference type="InterPro" id="IPR036388">
    <property type="entry name" value="WH-like_DNA-bd_sf"/>
</dbReference>
<dbReference type="AlphaFoldDB" id="A0A0A7UZ43"/>
<dbReference type="PANTHER" id="PTHR40706:SF1">
    <property type="entry name" value="RIBOFLAVIN KINASE"/>
    <property type="match status" value="1"/>
</dbReference>
<evidence type="ECO:0000256" key="6">
    <source>
        <dbReference type="ARBA" id="ARBA00017394"/>
    </source>
</evidence>
<feature type="domain" description="Riboflavin kinase" evidence="18">
    <location>
        <begin position="101"/>
        <end position="223"/>
    </location>
</feature>
<dbReference type="HOGENOM" id="CLU_088476_0_0_2"/>
<dbReference type="Proteomes" id="UP000030944">
    <property type="component" value="Chromosome"/>
</dbReference>
<organism evidence="19 21">
    <name type="scientific">Candidatus Nitrosopelagicus brevis</name>
    <dbReference type="NCBI Taxonomy" id="1410606"/>
    <lineage>
        <taxon>Archaea</taxon>
        <taxon>Nitrososphaerota</taxon>
    </lineage>
</organism>
<evidence type="ECO:0000256" key="7">
    <source>
        <dbReference type="ARBA" id="ARBA00022630"/>
    </source>
</evidence>
<keyword evidence="8" id="KW-0288">FMN</keyword>
<evidence type="ECO:0000256" key="3">
    <source>
        <dbReference type="ARBA" id="ARBA00005219"/>
    </source>
</evidence>
<dbReference type="GO" id="GO:0009231">
    <property type="term" value="P:riboflavin biosynthetic process"/>
    <property type="evidence" value="ECO:0007669"/>
    <property type="project" value="InterPro"/>
</dbReference>
<dbReference type="InterPro" id="IPR011991">
    <property type="entry name" value="ArsR-like_HTH"/>
</dbReference>
<dbReference type="GO" id="GO:0000166">
    <property type="term" value="F:nucleotide binding"/>
    <property type="evidence" value="ECO:0007669"/>
    <property type="project" value="UniProtKB-KW"/>
</dbReference>
<dbReference type="Pfam" id="PF01982">
    <property type="entry name" value="CTP-dep_RFKase"/>
    <property type="match status" value="1"/>
</dbReference>
<dbReference type="KEGG" id="nbv:T478_1053"/>
<comment type="cofactor">
    <cofactor evidence="1">
        <name>Mg(2+)</name>
        <dbReference type="ChEBI" id="CHEBI:18420"/>
    </cofactor>
</comment>
<dbReference type="SUPFAM" id="SSF82114">
    <property type="entry name" value="Riboflavin kinase-like"/>
    <property type="match status" value="1"/>
</dbReference>
<evidence type="ECO:0000256" key="15">
    <source>
        <dbReference type="ARBA" id="ARBA00030544"/>
    </source>
</evidence>
<evidence type="ECO:0000313" key="21">
    <source>
        <dbReference type="Proteomes" id="UP000030944"/>
    </source>
</evidence>
<dbReference type="PANTHER" id="PTHR40706">
    <property type="entry name" value="RIBOFLAVIN KINASE"/>
    <property type="match status" value="1"/>
</dbReference>
<dbReference type="EMBL" id="LXWN01000001">
    <property type="protein sequence ID" value="PTL88265.1"/>
    <property type="molecule type" value="Genomic_DNA"/>
</dbReference>
<evidence type="ECO:0000313" key="20">
    <source>
        <dbReference type="EMBL" id="PTL88265.1"/>
    </source>
</evidence>
<evidence type="ECO:0000256" key="8">
    <source>
        <dbReference type="ARBA" id="ARBA00022643"/>
    </source>
</evidence>
<reference evidence="20 22" key="3">
    <citation type="submission" date="2018-04" db="EMBL/GenBank/DDBJ databases">
        <title>Transcriptomics of ammonia oxidizing archaea.</title>
        <authorList>
            <person name="Carini P."/>
        </authorList>
    </citation>
    <scope>NUCLEOTIDE SEQUENCE [LARGE SCALE GENOMIC DNA]</scope>
    <source>
        <strain evidence="20 22">U25</strain>
    </source>
</reference>
<evidence type="ECO:0000256" key="16">
    <source>
        <dbReference type="ARBA" id="ARBA00033116"/>
    </source>
</evidence>
<reference evidence="19 21" key="1">
    <citation type="journal article" date="2015" name="Proc. Natl. Acad. Sci. U.S.A.">
        <title>Genomic and proteomic characterization of "Candidatus Nitrosopelagicus brevis": An ammonia-oxidizing archaeon from the open ocean.</title>
        <authorList>
            <person name="Santoro A.E."/>
            <person name="Dupont C.L."/>
            <person name="Richter R.A."/>
            <person name="Craig M.T."/>
            <person name="Carini P."/>
            <person name="McIlvin M.R."/>
            <person name="Yang Y."/>
            <person name="Orsi W.D."/>
            <person name="Moran D.M."/>
            <person name="Saito M.A."/>
        </authorList>
    </citation>
    <scope>NUCLEOTIDE SEQUENCE [LARGE SCALE GENOMIC DNA]</scope>
    <source>
        <strain evidence="19">CN25</strain>
        <strain evidence="21">V2</strain>
    </source>
</reference>
<accession>A0A0A7UZ43</accession>
<keyword evidence="11" id="KW-0547">Nucleotide-binding</keyword>
<evidence type="ECO:0000256" key="5">
    <source>
        <dbReference type="ARBA" id="ARBA00011987"/>
    </source>
</evidence>
<dbReference type="InterPro" id="IPR039063">
    <property type="entry name" value="RibK_CTP-dep"/>
</dbReference>
<dbReference type="InterPro" id="IPR023465">
    <property type="entry name" value="Riboflavin_kinase_dom_sf"/>
</dbReference>
<evidence type="ECO:0000256" key="17">
    <source>
        <dbReference type="ARBA" id="ARBA00047857"/>
    </source>
</evidence>
<evidence type="ECO:0000313" key="22">
    <source>
        <dbReference type="Proteomes" id="UP000241022"/>
    </source>
</evidence>
<comment type="catalytic activity">
    <reaction evidence="17">
        <text>riboflavin + CTP = CDP + FMN + H(+)</text>
        <dbReference type="Rhea" id="RHEA:25021"/>
        <dbReference type="ChEBI" id="CHEBI:15378"/>
        <dbReference type="ChEBI" id="CHEBI:37563"/>
        <dbReference type="ChEBI" id="CHEBI:57986"/>
        <dbReference type="ChEBI" id="CHEBI:58069"/>
        <dbReference type="ChEBI" id="CHEBI:58210"/>
        <dbReference type="EC" id="2.7.1.161"/>
    </reaction>
</comment>
<name>A0A0A7UZ43_9ARCH</name>
<dbReference type="EC" id="2.7.1.161" evidence="5"/>
<dbReference type="InterPro" id="IPR023602">
    <property type="entry name" value="Riboflavin_kinase_CTP-dep"/>
</dbReference>
<dbReference type="Proteomes" id="UP000241022">
    <property type="component" value="Unassembled WGS sequence"/>
</dbReference>
<dbReference type="InterPro" id="IPR036390">
    <property type="entry name" value="WH_DNA-bd_sf"/>
</dbReference>
<dbReference type="Gene3D" id="1.10.10.10">
    <property type="entry name" value="Winged helix-like DNA-binding domain superfamily/Winged helix DNA-binding domain"/>
    <property type="match status" value="1"/>
</dbReference>
<keyword evidence="9" id="KW-0808">Transferase</keyword>
<dbReference type="UniPathway" id="UPA00276">
    <property type="reaction ID" value="UER00929"/>
</dbReference>
<dbReference type="Gene3D" id="2.40.30.30">
    <property type="entry name" value="Riboflavin kinase-like"/>
    <property type="match status" value="1"/>
</dbReference>
<evidence type="ECO:0000256" key="13">
    <source>
        <dbReference type="ARBA" id="ARBA00022842"/>
    </source>
</evidence>
<keyword evidence="22" id="KW-1185">Reference proteome</keyword>
<evidence type="ECO:0000256" key="4">
    <source>
        <dbReference type="ARBA" id="ARBA00006428"/>
    </source>
</evidence>
<dbReference type="GO" id="GO:0008531">
    <property type="term" value="F:riboflavin kinase activity"/>
    <property type="evidence" value="ECO:0007669"/>
    <property type="project" value="InterPro"/>
</dbReference>
<evidence type="ECO:0000256" key="10">
    <source>
        <dbReference type="ARBA" id="ARBA00022723"/>
    </source>
</evidence>
<dbReference type="GO" id="GO:0046872">
    <property type="term" value="F:metal ion binding"/>
    <property type="evidence" value="ECO:0007669"/>
    <property type="project" value="UniProtKB-KW"/>
</dbReference>
<dbReference type="GeneID" id="24816937"/>
<evidence type="ECO:0000256" key="2">
    <source>
        <dbReference type="ARBA" id="ARBA00003072"/>
    </source>
</evidence>
<keyword evidence="13" id="KW-0460">Magnesium</keyword>
<dbReference type="SUPFAM" id="SSF46785">
    <property type="entry name" value="Winged helix' DNA-binding domain"/>
    <property type="match status" value="1"/>
</dbReference>
<evidence type="ECO:0000256" key="11">
    <source>
        <dbReference type="ARBA" id="ARBA00022741"/>
    </source>
</evidence>
<keyword evidence="10" id="KW-0479">Metal-binding</keyword>
<dbReference type="STRING" id="1410606.T478_1053"/>
<evidence type="ECO:0000256" key="1">
    <source>
        <dbReference type="ARBA" id="ARBA00001946"/>
    </source>
</evidence>
<comment type="function">
    <text evidence="2">Catalyzes the CTP-dependent phosphorylation of riboflavin (vitamin B2) to form flavin mononucleotide (FMN).</text>
</comment>
<dbReference type="RefSeq" id="WP_048105687.1">
    <property type="nucleotide sequence ID" value="NZ_CP007026.1"/>
</dbReference>
<dbReference type="EMBL" id="CP007026">
    <property type="protein sequence ID" value="AJA91893.1"/>
    <property type="molecule type" value="Genomic_DNA"/>
</dbReference>
<dbReference type="OrthoDB" id="30955at2157"/>
<keyword evidence="7" id="KW-0285">Flavoprotein</keyword>
<evidence type="ECO:0000256" key="14">
    <source>
        <dbReference type="ARBA" id="ARBA00029789"/>
    </source>
</evidence>
<proteinExistence type="inferred from homology"/>
<gene>
    <name evidence="20" type="ORF">A7X95_03110</name>
    <name evidence="19" type="ORF">T478_1053</name>
</gene>
<evidence type="ECO:0000313" key="19">
    <source>
        <dbReference type="EMBL" id="AJA91893.1"/>
    </source>
</evidence>
<protein>
    <recommendedName>
        <fullName evidence="6">Riboflavin kinase</fullName>
        <ecNumber evidence="5">2.7.1.161</ecNumber>
    </recommendedName>
    <alternativeName>
        <fullName evidence="15">CTP-dependent riboflavin kinase</fullName>
    </alternativeName>
    <alternativeName>
        <fullName evidence="16">CTP:riboflavin 5'-phosphotransferase</fullName>
    </alternativeName>
    <alternativeName>
        <fullName evidence="14">Flavokinase</fullName>
    </alternativeName>
</protein>
<sequence>MTDLKTQHLLTLAHILSKGGKHNFVNVTTTSLGKEIGKSQQSASLHLKELESGGFIERIQSGRKQSIKITHKGFVELSTLHNLLSKLISKSSNSLTFTGTITSGMGEGAYYMSMKGYTKQFKSKLGYVPYPGTLNVQIKEKKFSEAISQLSNYEGIKINPFSDGKRTFGWVKCFKSKINNKVDCELILLERTHHDTTIVEFISKHNIRKALKISEKSNVKVKISILDNFS</sequence>
<dbReference type="CDD" id="cd00090">
    <property type="entry name" value="HTH_ARSR"/>
    <property type="match status" value="1"/>
</dbReference>
<evidence type="ECO:0000256" key="12">
    <source>
        <dbReference type="ARBA" id="ARBA00022777"/>
    </source>
</evidence>
<keyword evidence="12 20" id="KW-0418">Kinase</keyword>
<evidence type="ECO:0000256" key="9">
    <source>
        <dbReference type="ARBA" id="ARBA00022679"/>
    </source>
</evidence>
<comment type="similarity">
    <text evidence="4">Belongs to the archaeal riboflavin kinase family.</text>
</comment>
<comment type="pathway">
    <text evidence="3">Cofactor biosynthesis; FMN biosynthesis; FMN from riboflavin (CTP route): step 1/1.</text>
</comment>